<dbReference type="Proteomes" id="UP000248168">
    <property type="component" value="Unassembled WGS sequence"/>
</dbReference>
<dbReference type="GO" id="GO:0000160">
    <property type="term" value="P:phosphorelay signal transduction system"/>
    <property type="evidence" value="ECO:0007669"/>
    <property type="project" value="InterPro"/>
</dbReference>
<organism evidence="6 7">
    <name type="scientific">Nitrospira lenta</name>
    <dbReference type="NCBI Taxonomy" id="1436998"/>
    <lineage>
        <taxon>Bacteria</taxon>
        <taxon>Pseudomonadati</taxon>
        <taxon>Nitrospirota</taxon>
        <taxon>Nitrospiria</taxon>
        <taxon>Nitrospirales</taxon>
        <taxon>Nitrospiraceae</taxon>
        <taxon>Nitrospira</taxon>
    </lineage>
</organism>
<dbReference type="InterPro" id="IPR001789">
    <property type="entry name" value="Sig_transdc_resp-reg_receiver"/>
</dbReference>
<evidence type="ECO:0000313" key="7">
    <source>
        <dbReference type="Proteomes" id="UP000248168"/>
    </source>
</evidence>
<dbReference type="PROSITE" id="PS50110">
    <property type="entry name" value="RESPONSE_REGULATORY"/>
    <property type="match status" value="1"/>
</dbReference>
<evidence type="ECO:0000256" key="1">
    <source>
        <dbReference type="ARBA" id="ARBA00022741"/>
    </source>
</evidence>
<dbReference type="Pfam" id="PF00158">
    <property type="entry name" value="Sigma54_activat"/>
    <property type="match status" value="1"/>
</dbReference>
<proteinExistence type="predicted"/>
<dbReference type="Gene3D" id="1.10.8.60">
    <property type="match status" value="1"/>
</dbReference>
<dbReference type="AlphaFoldDB" id="A0A330L8M4"/>
<accession>A0A330L8M4</accession>
<dbReference type="RefSeq" id="WP_121990269.1">
    <property type="nucleotide sequence ID" value="NZ_OUNR01000018.1"/>
</dbReference>
<dbReference type="InParanoid" id="A0A330L8M4"/>
<evidence type="ECO:0000313" key="6">
    <source>
        <dbReference type="EMBL" id="SPP66050.1"/>
    </source>
</evidence>
<dbReference type="InterPro" id="IPR027417">
    <property type="entry name" value="P-loop_NTPase"/>
</dbReference>
<keyword evidence="2" id="KW-0067">ATP-binding</keyword>
<dbReference type="EMBL" id="OUNR01000018">
    <property type="protein sequence ID" value="SPP66050.1"/>
    <property type="molecule type" value="Genomic_DNA"/>
</dbReference>
<dbReference type="Gene3D" id="3.40.50.2300">
    <property type="match status" value="1"/>
</dbReference>
<dbReference type="CDD" id="cd00009">
    <property type="entry name" value="AAA"/>
    <property type="match status" value="1"/>
</dbReference>
<dbReference type="Gene3D" id="3.40.50.300">
    <property type="entry name" value="P-loop containing nucleotide triphosphate hydrolases"/>
    <property type="match status" value="1"/>
</dbReference>
<evidence type="ECO:0000256" key="3">
    <source>
        <dbReference type="PROSITE-ProRule" id="PRU00169"/>
    </source>
</evidence>
<evidence type="ECO:0000259" key="5">
    <source>
        <dbReference type="PROSITE" id="PS50110"/>
    </source>
</evidence>
<name>A0A330L8M4_9BACT</name>
<dbReference type="GO" id="GO:0006355">
    <property type="term" value="P:regulation of DNA-templated transcription"/>
    <property type="evidence" value="ECO:0007669"/>
    <property type="project" value="InterPro"/>
</dbReference>
<dbReference type="PANTHER" id="PTHR32071">
    <property type="entry name" value="TRANSCRIPTIONAL REGULATORY PROTEIN"/>
    <property type="match status" value="1"/>
</dbReference>
<keyword evidence="3" id="KW-0597">Phosphoprotein</keyword>
<gene>
    <name evidence="6" type="ORF">NITLEN_50090</name>
</gene>
<dbReference type="InterPro" id="IPR011006">
    <property type="entry name" value="CheY-like_superfamily"/>
</dbReference>
<dbReference type="Pfam" id="PF25601">
    <property type="entry name" value="AAA_lid_14"/>
    <property type="match status" value="1"/>
</dbReference>
<feature type="domain" description="Sigma-54 factor interaction" evidence="4">
    <location>
        <begin position="155"/>
        <end position="382"/>
    </location>
</feature>
<reference evidence="7" key="1">
    <citation type="submission" date="2018-04" db="EMBL/GenBank/DDBJ databases">
        <authorList>
            <person name="Lucker S."/>
            <person name="Sakoula D."/>
        </authorList>
    </citation>
    <scope>NUCLEOTIDE SEQUENCE [LARGE SCALE GENOMIC DNA]</scope>
</reference>
<dbReference type="InterPro" id="IPR058031">
    <property type="entry name" value="AAA_lid_NorR"/>
</dbReference>
<sequence>METLTPDKILIVDDEPEAIENCRRILSRHRYQCVGEADSNRALAVIERERPQVLLTDLRMPGLDGIGLLQAAKRIDPAITVVLLTAYASIQTAVASMRHGAFDYLAKPFTGQELRTVVQRALGQERGVASVRAEVSRAPVTGLMERGTAAQEGVLIGNSAATQMVRDVVERVAATEAALLISGEAGTGKEYLARTIHARCVRRSKPFVSVGCIAGDDATLDAQVFGVAGSSGSQPGLLEMARGGTLYLNEVGGLSPRLQAKIARALKECRGRRVGEERYYDLDLRVMAASTQDLQACCDRREFREDLYWHLNVVPVLLRPLRERVDDIDALAHWILRTCQVGHRDDHLMWQNFTPRARRRLRHYPWPGNLRELWSVIEHAAVLADGSLIDLTHLPDRLRTAR</sequence>
<keyword evidence="7" id="KW-1185">Reference proteome</keyword>
<feature type="modified residue" description="4-aspartylphosphate" evidence="3">
    <location>
        <position position="57"/>
    </location>
</feature>
<evidence type="ECO:0000259" key="4">
    <source>
        <dbReference type="PROSITE" id="PS50045"/>
    </source>
</evidence>
<keyword evidence="1" id="KW-0547">Nucleotide-binding</keyword>
<dbReference type="OrthoDB" id="7187989at2"/>
<dbReference type="SUPFAM" id="SSF52172">
    <property type="entry name" value="CheY-like"/>
    <property type="match status" value="1"/>
</dbReference>
<dbReference type="Pfam" id="PF00072">
    <property type="entry name" value="Response_reg"/>
    <property type="match status" value="1"/>
</dbReference>
<dbReference type="GO" id="GO:0005524">
    <property type="term" value="F:ATP binding"/>
    <property type="evidence" value="ECO:0007669"/>
    <property type="project" value="UniProtKB-KW"/>
</dbReference>
<dbReference type="InterPro" id="IPR002078">
    <property type="entry name" value="Sigma_54_int"/>
</dbReference>
<feature type="domain" description="Response regulatory" evidence="5">
    <location>
        <begin position="8"/>
        <end position="122"/>
    </location>
</feature>
<dbReference type="SMART" id="SM00448">
    <property type="entry name" value="REC"/>
    <property type="match status" value="1"/>
</dbReference>
<dbReference type="SUPFAM" id="SSF52540">
    <property type="entry name" value="P-loop containing nucleoside triphosphate hydrolases"/>
    <property type="match status" value="1"/>
</dbReference>
<evidence type="ECO:0000256" key="2">
    <source>
        <dbReference type="ARBA" id="ARBA00022840"/>
    </source>
</evidence>
<protein>
    <submittedName>
        <fullName evidence="6">Sigma-54 dependent response regulator</fullName>
    </submittedName>
</protein>
<dbReference type="PROSITE" id="PS50045">
    <property type="entry name" value="SIGMA54_INTERACT_4"/>
    <property type="match status" value="1"/>
</dbReference>